<dbReference type="InterPro" id="IPR001307">
    <property type="entry name" value="Thiosulphate_STrfase_CS"/>
</dbReference>
<keyword evidence="4" id="KW-0472">Membrane</keyword>
<evidence type="ECO:0000256" key="3">
    <source>
        <dbReference type="RuleBase" id="RU000507"/>
    </source>
</evidence>
<evidence type="ECO:0000259" key="5">
    <source>
        <dbReference type="PROSITE" id="PS50206"/>
    </source>
</evidence>
<evidence type="ECO:0000256" key="2">
    <source>
        <dbReference type="ARBA" id="ARBA00047549"/>
    </source>
</evidence>
<organism evidence="6 7">
    <name type="scientific">Anaerobacillus alkalilacustris</name>
    <dbReference type="NCBI Taxonomy" id="393763"/>
    <lineage>
        <taxon>Bacteria</taxon>
        <taxon>Bacillati</taxon>
        <taxon>Bacillota</taxon>
        <taxon>Bacilli</taxon>
        <taxon>Bacillales</taxon>
        <taxon>Bacillaceae</taxon>
        <taxon>Anaerobacillus</taxon>
    </lineage>
</organism>
<dbReference type="EMBL" id="MLQR01000001">
    <property type="protein sequence ID" value="OIJ17439.1"/>
    <property type="molecule type" value="Genomic_DNA"/>
</dbReference>
<dbReference type="PANTHER" id="PTHR43855">
    <property type="entry name" value="THIOSULFATE SULFURTRANSFERASE"/>
    <property type="match status" value="1"/>
</dbReference>
<keyword evidence="4" id="KW-1133">Transmembrane helix</keyword>
<reference evidence="6 7" key="1">
    <citation type="submission" date="2016-10" db="EMBL/GenBank/DDBJ databases">
        <title>Draft genome sequences of four alkaliphilic bacteria belonging to the Anaerobacillus genus.</title>
        <authorList>
            <person name="Bassil N.M."/>
            <person name="Lloyd J.R."/>
        </authorList>
    </citation>
    <scope>NUCLEOTIDE SEQUENCE [LARGE SCALE GENOMIC DNA]</scope>
    <source>
        <strain evidence="6 7">DSM 18345</strain>
    </source>
</reference>
<keyword evidence="4" id="KW-0812">Transmembrane</keyword>
<feature type="domain" description="Rhodanese" evidence="5">
    <location>
        <begin position="205"/>
        <end position="318"/>
    </location>
</feature>
<protein>
    <recommendedName>
        <fullName evidence="3">Sulfurtransferase</fullName>
    </recommendedName>
</protein>
<keyword evidence="7" id="KW-1185">Reference proteome</keyword>
<dbReference type="RefSeq" id="WP_071308164.1">
    <property type="nucleotide sequence ID" value="NZ_MLQR01000001.1"/>
</dbReference>
<dbReference type="CDD" id="cd01449">
    <property type="entry name" value="TST_Repeat_2"/>
    <property type="match status" value="1"/>
</dbReference>
<gene>
    <name evidence="6" type="ORF">BKP37_02760</name>
</gene>
<dbReference type="PANTHER" id="PTHR43855:SF1">
    <property type="entry name" value="THIOSULFATE SULFURTRANSFERASE"/>
    <property type="match status" value="1"/>
</dbReference>
<dbReference type="InterPro" id="IPR001763">
    <property type="entry name" value="Rhodanese-like_dom"/>
</dbReference>
<dbReference type="PROSITE" id="PS00683">
    <property type="entry name" value="RHODANESE_2"/>
    <property type="match status" value="1"/>
</dbReference>
<dbReference type="PROSITE" id="PS50206">
    <property type="entry name" value="RHODANESE_3"/>
    <property type="match status" value="2"/>
</dbReference>
<dbReference type="InterPro" id="IPR036873">
    <property type="entry name" value="Rhodanese-like_dom_sf"/>
</dbReference>
<feature type="domain" description="Rhodanese" evidence="5">
    <location>
        <begin position="76"/>
        <end position="171"/>
    </location>
</feature>
<dbReference type="CDD" id="cd01448">
    <property type="entry name" value="TST_Repeat_1"/>
    <property type="match status" value="1"/>
</dbReference>
<dbReference type="GO" id="GO:0004792">
    <property type="term" value="F:thiosulfate-cyanide sulfurtransferase activity"/>
    <property type="evidence" value="ECO:0007669"/>
    <property type="project" value="UniProtKB-EC"/>
</dbReference>
<feature type="transmembrane region" description="Helical" evidence="4">
    <location>
        <begin position="7"/>
        <end position="26"/>
    </location>
</feature>
<dbReference type="InterPro" id="IPR051126">
    <property type="entry name" value="Thiosulfate_sulfurtransferase"/>
</dbReference>
<comment type="catalytic activity">
    <reaction evidence="2">
        <text>thiosulfate + hydrogen cyanide = thiocyanate + sulfite + 2 H(+)</text>
        <dbReference type="Rhea" id="RHEA:16881"/>
        <dbReference type="ChEBI" id="CHEBI:15378"/>
        <dbReference type="ChEBI" id="CHEBI:17359"/>
        <dbReference type="ChEBI" id="CHEBI:18022"/>
        <dbReference type="ChEBI" id="CHEBI:18407"/>
        <dbReference type="ChEBI" id="CHEBI:33542"/>
        <dbReference type="EC" id="2.8.1.1"/>
    </reaction>
</comment>
<evidence type="ECO:0000256" key="1">
    <source>
        <dbReference type="ARBA" id="ARBA00022737"/>
    </source>
</evidence>
<name>A0A1S2LY49_9BACI</name>
<dbReference type="Proteomes" id="UP000179524">
    <property type="component" value="Unassembled WGS sequence"/>
</dbReference>
<proteinExistence type="predicted"/>
<dbReference type="SUPFAM" id="SSF52821">
    <property type="entry name" value="Rhodanese/Cell cycle control phosphatase"/>
    <property type="match status" value="2"/>
</dbReference>
<evidence type="ECO:0000256" key="4">
    <source>
        <dbReference type="SAM" id="Phobius"/>
    </source>
</evidence>
<dbReference type="AlphaFoldDB" id="A0A1S2LY49"/>
<evidence type="ECO:0000313" key="6">
    <source>
        <dbReference type="EMBL" id="OIJ17439.1"/>
    </source>
</evidence>
<keyword evidence="3" id="KW-0808">Transferase</keyword>
<dbReference type="SMART" id="SM00450">
    <property type="entry name" value="RHOD"/>
    <property type="match status" value="2"/>
</dbReference>
<dbReference type="Pfam" id="PF00581">
    <property type="entry name" value="Rhodanese"/>
    <property type="match status" value="2"/>
</dbReference>
<sequence>MNKKTKIISLSLVVIAVLGIFIYQYMTRIEVREVDFSVQEAKISEYANPNAFVTAEQLKTMLDDTSKDVVVIGTMDARGGAIPGSFQVWRPDYSGTDVYAFGGMANTKEEMERLFSQLGITPETTIVTYAANDQHDSARVFWQAKMLGHEDVRLLDGGINVWIGAGYETGDPLNIGDRPETNYEAPDFNEAGFNATLDVVAGAVNNDDYIILDTRSESEEDGSRTLSGAFGPGKIKGSLFIEYSKATTEEGTIKPRAELEELYADVLASEKTAISYCQSGVRSAYTWLILTEVLGYEDALNYDGSWIEWSYEVYENENDEIIQLTENTN</sequence>
<accession>A0A1S2LY49</accession>
<keyword evidence="1" id="KW-0677">Repeat</keyword>
<dbReference type="Gene3D" id="3.40.250.10">
    <property type="entry name" value="Rhodanese-like domain"/>
    <property type="match status" value="2"/>
</dbReference>
<evidence type="ECO:0000313" key="7">
    <source>
        <dbReference type="Proteomes" id="UP000179524"/>
    </source>
</evidence>
<comment type="caution">
    <text evidence="6">The sequence shown here is derived from an EMBL/GenBank/DDBJ whole genome shotgun (WGS) entry which is preliminary data.</text>
</comment>